<keyword evidence="10" id="KW-0813">Transport</keyword>
<evidence type="ECO:0000313" key="11">
    <source>
        <dbReference type="EMBL" id="OWK16161.1"/>
    </source>
</evidence>
<dbReference type="GO" id="GO:0005643">
    <property type="term" value="C:nuclear pore"/>
    <property type="evidence" value="ECO:0007669"/>
    <property type="project" value="UniProtKB-SubCell"/>
</dbReference>
<keyword evidence="7 10" id="KW-0539">Nucleus</keyword>
<name>A0A212DD68_CEREH</name>
<keyword evidence="5 10" id="KW-0811">Translocation</keyword>
<sequence length="567" mass="64711">IYIYNEKIVNGHLQPNLLDLCASVAELDDKNISDMWAMVKQMTDVLLVPATDALKSRNSVEVRMEFVRQALGYLEQSYKNYTLVTVFGNLHQAQLGGVPGTYQLVRSFLNIKLPAPLPGLQVVNRAQHQLGEFKTWFQEYMNSKDRRLSPATENKLRLHYRRALRNNTDPYKRAVYCIIGRCDVTDNQSELNQVCFDDDGTSSPQDRLTLSQFQKQLLEDYGESHFTVNQQPFLYFQVLFLTAQFEAAIAFLFRMERLRCHAVHVALVLFELKLLLKSSGQSAQLREYLLALTPPQHDTFPIGDEKDSQGENMFLRCVSELVIESREFDMILGKLENDGSRKPGVIDKFTSDTKPIINKVASVAENKGLFEEAAKLYDLAKNADKVLELMNKLLSPVVPQISAPQSNKERLKNLALSIAERYRAQGISANKFVDSTFYLLLDLITFFDEYHSGHIDRAFDIIDRLKLVPLNQESVEERVAAFRNFSDEIRHNLSEVLLATMNILFTQFKRLKGTSPSSASRPQRVIEDRDSQLRSQARALITFAGMIPYRTSGDTNARLVQMEVLMN</sequence>
<comment type="caution">
    <text evidence="11">The sequence shown here is derived from an EMBL/GenBank/DDBJ whole genome shotgun (WGS) entry which is preliminary data.</text>
</comment>
<dbReference type="GO" id="GO:0031965">
    <property type="term" value="C:nuclear membrane"/>
    <property type="evidence" value="ECO:0007669"/>
    <property type="project" value="UniProtKB-SubCell"/>
</dbReference>
<evidence type="ECO:0000256" key="3">
    <source>
        <dbReference type="ARBA" id="ARBA00010186"/>
    </source>
</evidence>
<keyword evidence="12" id="KW-1185">Reference proteome</keyword>
<protein>
    <recommendedName>
        <fullName evidence="4 10">Nuclear pore complex protein Nup93</fullName>
    </recommendedName>
</protein>
<evidence type="ECO:0000256" key="6">
    <source>
        <dbReference type="ARBA" id="ARBA00023132"/>
    </source>
</evidence>
<evidence type="ECO:0000256" key="9">
    <source>
        <dbReference type="ARBA" id="ARBA00046935"/>
    </source>
</evidence>
<dbReference type="Pfam" id="PF04097">
    <property type="entry name" value="Nic96"/>
    <property type="match status" value="3"/>
</dbReference>
<evidence type="ECO:0000256" key="1">
    <source>
        <dbReference type="ARBA" id="ARBA00004567"/>
    </source>
</evidence>
<dbReference type="EMBL" id="MKHE01000004">
    <property type="protein sequence ID" value="OWK16161.1"/>
    <property type="molecule type" value="Genomic_DNA"/>
</dbReference>
<organism evidence="11 12">
    <name type="scientific">Cervus elaphus hippelaphus</name>
    <name type="common">European red deer</name>
    <dbReference type="NCBI Taxonomy" id="46360"/>
    <lineage>
        <taxon>Eukaryota</taxon>
        <taxon>Metazoa</taxon>
        <taxon>Chordata</taxon>
        <taxon>Craniata</taxon>
        <taxon>Vertebrata</taxon>
        <taxon>Euteleostomi</taxon>
        <taxon>Mammalia</taxon>
        <taxon>Eutheria</taxon>
        <taxon>Laurasiatheria</taxon>
        <taxon>Artiodactyla</taxon>
        <taxon>Ruminantia</taxon>
        <taxon>Pecora</taxon>
        <taxon>Cervidae</taxon>
        <taxon>Cervinae</taxon>
        <taxon>Cervus</taxon>
    </lineage>
</organism>
<comment type="function">
    <text evidence="8">Plays a role in the nuclear pore complex (NPC) assembly and/or maintenance. May anchor nucleoporins, but not NUP153 and TPR, to the NPC. During renal development, regulates podocyte migration and proliferation through SMAD4 signaling.</text>
</comment>
<gene>
    <name evidence="11" type="ORF">Celaphus_00004145</name>
</gene>
<dbReference type="AlphaFoldDB" id="A0A212DD68"/>
<keyword evidence="10" id="KW-0653">Protein transport</keyword>
<dbReference type="PANTHER" id="PTHR11225">
    <property type="entry name" value="NUCLEAR PORE COMPLEX PROTEIN NUP93 NUCLEOPORIN NUP93 DEAD EYE PROTEIN"/>
    <property type="match status" value="1"/>
</dbReference>
<keyword evidence="10" id="KW-0509">mRNA transport</keyword>
<accession>A0A212DD68</accession>
<comment type="subunit">
    <text evidence="9">Part of the nuclear pore complex (NPC). Component of the p62 complex, a complex composed of NUP62 and NUP54. Forms a complex with NUP35, NUP155, NUP205 and lamin B; the interaction with NUP35 is direct. Does not interact with TPR. Interacts with SMAD4 and IPO7; translocates SMAD4 to the nucleus through the NPC upon BMP7 stimulation resulting in activation of SMAD4 signaling.</text>
</comment>
<evidence type="ECO:0000313" key="12">
    <source>
        <dbReference type="Proteomes" id="UP000242450"/>
    </source>
</evidence>
<dbReference type="GO" id="GO:0016973">
    <property type="term" value="P:poly(A)+ mRNA export from nucleus"/>
    <property type="evidence" value="ECO:0007669"/>
    <property type="project" value="TreeGrafter"/>
</dbReference>
<dbReference type="GO" id="GO:0006606">
    <property type="term" value="P:protein import into nucleus"/>
    <property type="evidence" value="ECO:0007669"/>
    <property type="project" value="TreeGrafter"/>
</dbReference>
<dbReference type="InterPro" id="IPR007231">
    <property type="entry name" value="Nucleoporin_int_Nup93/Nic96"/>
</dbReference>
<dbReference type="Proteomes" id="UP000242450">
    <property type="component" value="Chromosome 4"/>
</dbReference>
<keyword evidence="10" id="KW-0472">Membrane</keyword>
<evidence type="ECO:0000256" key="10">
    <source>
        <dbReference type="RuleBase" id="RU364035"/>
    </source>
</evidence>
<evidence type="ECO:0000256" key="4">
    <source>
        <dbReference type="ARBA" id="ARBA00017717"/>
    </source>
</evidence>
<evidence type="ECO:0000256" key="5">
    <source>
        <dbReference type="ARBA" id="ARBA00023010"/>
    </source>
</evidence>
<comment type="subcellular location">
    <subcellularLocation>
        <location evidence="2">Nucleus membrane</location>
        <topology evidence="2">Peripheral membrane protein</topology>
    </subcellularLocation>
    <subcellularLocation>
        <location evidence="1 10">Nucleus</location>
        <location evidence="1 10">Nuclear pore complex</location>
    </subcellularLocation>
</comment>
<comment type="similarity">
    <text evidence="3 10">Belongs to the nucleoporin interacting component (NIC) family.</text>
</comment>
<reference evidence="11 12" key="1">
    <citation type="journal article" date="2018" name="Mol. Genet. Genomics">
        <title>The red deer Cervus elaphus genome CerEla1.0: sequencing, annotating, genes, and chromosomes.</title>
        <authorList>
            <person name="Bana N.A."/>
            <person name="Nyiri A."/>
            <person name="Nagy J."/>
            <person name="Frank K."/>
            <person name="Nagy T."/>
            <person name="Steger V."/>
            <person name="Schiller M."/>
            <person name="Lakatos P."/>
            <person name="Sugar L."/>
            <person name="Horn P."/>
            <person name="Barta E."/>
            <person name="Orosz L."/>
        </authorList>
    </citation>
    <scope>NUCLEOTIDE SEQUENCE [LARGE SCALE GENOMIC DNA]</scope>
    <source>
        <strain evidence="11">Hungarian</strain>
    </source>
</reference>
<dbReference type="OrthoDB" id="1918363at2759"/>
<proteinExistence type="inferred from homology"/>
<keyword evidence="6 10" id="KW-0906">Nuclear pore complex</keyword>
<feature type="non-terminal residue" evidence="11">
    <location>
        <position position="1"/>
    </location>
</feature>
<evidence type="ECO:0000256" key="2">
    <source>
        <dbReference type="ARBA" id="ARBA00004617"/>
    </source>
</evidence>
<evidence type="ECO:0000256" key="8">
    <source>
        <dbReference type="ARBA" id="ARBA00045728"/>
    </source>
</evidence>
<evidence type="ECO:0000256" key="7">
    <source>
        <dbReference type="ARBA" id="ARBA00023242"/>
    </source>
</evidence>
<dbReference type="PANTHER" id="PTHR11225:SF4">
    <property type="entry name" value="NUCLEAR PORE COMPLEX PROTEIN NUP93"/>
    <property type="match status" value="1"/>
</dbReference>
<dbReference type="GO" id="GO:0017056">
    <property type="term" value="F:structural constituent of nuclear pore"/>
    <property type="evidence" value="ECO:0007669"/>
    <property type="project" value="InterPro"/>
</dbReference>